<dbReference type="Proteomes" id="UP001307760">
    <property type="component" value="Unassembled WGS sequence"/>
</dbReference>
<dbReference type="EMBL" id="JAZBJP010000004">
    <property type="protein sequence ID" value="MEE4420082.1"/>
    <property type="molecule type" value="Genomic_DNA"/>
</dbReference>
<sequence length="185" mass="19496">MRDGGAVRRRSLLAATSAALVLTVSAGLGLTGCGSPRMAALHANCTTKGLRWKLTVLKKPAHGTHRDARLTIVNKTARPCVFGGYPLFEVHVGKGPMAGGKGRGAVPTPIDLRAGGTVTTALRYQDAWPGTPSDECLVSNMEATVAAPHDRALRSITARDESGRRSLLNVCDDTVWMSPPKEAAE</sequence>
<accession>A0ABU7NNR4</accession>
<dbReference type="RefSeq" id="WP_330821564.1">
    <property type="nucleotide sequence ID" value="NZ_JAZBJP010000004.1"/>
</dbReference>
<feature type="domain" description="DUF4232" evidence="1">
    <location>
        <begin position="45"/>
        <end position="154"/>
    </location>
</feature>
<gene>
    <name evidence="2" type="ORF">V2J85_12025</name>
</gene>
<comment type="caution">
    <text evidence="2">The sequence shown here is derived from an EMBL/GenBank/DDBJ whole genome shotgun (WGS) entry which is preliminary data.</text>
</comment>
<dbReference type="Pfam" id="PF14016">
    <property type="entry name" value="DUF4232"/>
    <property type="match status" value="1"/>
</dbReference>
<reference evidence="2 3" key="1">
    <citation type="submission" date="2023-12" db="EMBL/GenBank/DDBJ databases">
        <title>30 novel species of actinomycetes from the DSMZ collection.</title>
        <authorList>
            <person name="Nouioui I."/>
        </authorList>
    </citation>
    <scope>NUCLEOTIDE SEQUENCE [LARGE SCALE GENOMIC DNA]</scope>
    <source>
        <strain evidence="2 3">DSM 41528</strain>
    </source>
</reference>
<organism evidence="2 3">
    <name type="scientific">Streptomyces bugieae</name>
    <dbReference type="NCBI Taxonomy" id="3098223"/>
    <lineage>
        <taxon>Bacteria</taxon>
        <taxon>Bacillati</taxon>
        <taxon>Actinomycetota</taxon>
        <taxon>Actinomycetes</taxon>
        <taxon>Kitasatosporales</taxon>
        <taxon>Streptomycetaceae</taxon>
        <taxon>Streptomyces</taxon>
    </lineage>
</organism>
<dbReference type="PROSITE" id="PS51257">
    <property type="entry name" value="PROKAR_LIPOPROTEIN"/>
    <property type="match status" value="1"/>
</dbReference>
<name>A0ABU7NNR4_9ACTN</name>
<dbReference type="InterPro" id="IPR025326">
    <property type="entry name" value="DUF4232"/>
</dbReference>
<evidence type="ECO:0000313" key="2">
    <source>
        <dbReference type="EMBL" id="MEE4420082.1"/>
    </source>
</evidence>
<protein>
    <submittedName>
        <fullName evidence="2">DUF4232 domain-containing protein</fullName>
    </submittedName>
</protein>
<proteinExistence type="predicted"/>
<keyword evidence="3" id="KW-1185">Reference proteome</keyword>
<evidence type="ECO:0000259" key="1">
    <source>
        <dbReference type="Pfam" id="PF14016"/>
    </source>
</evidence>
<evidence type="ECO:0000313" key="3">
    <source>
        <dbReference type="Proteomes" id="UP001307760"/>
    </source>
</evidence>